<organism evidence="2 3">
    <name type="scientific">Rotaria sordida</name>
    <dbReference type="NCBI Taxonomy" id="392033"/>
    <lineage>
        <taxon>Eukaryota</taxon>
        <taxon>Metazoa</taxon>
        <taxon>Spiralia</taxon>
        <taxon>Gnathifera</taxon>
        <taxon>Rotifera</taxon>
        <taxon>Eurotatoria</taxon>
        <taxon>Bdelloidea</taxon>
        <taxon>Philodinida</taxon>
        <taxon>Philodinidae</taxon>
        <taxon>Rotaria</taxon>
    </lineage>
</organism>
<feature type="non-terminal residue" evidence="2">
    <location>
        <position position="1"/>
    </location>
</feature>
<feature type="region of interest" description="Disordered" evidence="1">
    <location>
        <begin position="19"/>
        <end position="45"/>
    </location>
</feature>
<dbReference type="EMBL" id="CAJOBD010010839">
    <property type="protein sequence ID" value="CAF4158768.1"/>
    <property type="molecule type" value="Genomic_DNA"/>
</dbReference>
<evidence type="ECO:0000313" key="3">
    <source>
        <dbReference type="Proteomes" id="UP000663836"/>
    </source>
</evidence>
<sequence length="45" mass="5312">MSKLIVFSLHEGRESNETINNISSYQGPIKRRRKRPETAIKRRLT</sequence>
<name>A0A819YII8_9BILA</name>
<reference evidence="2" key="1">
    <citation type="submission" date="2021-02" db="EMBL/GenBank/DDBJ databases">
        <authorList>
            <person name="Nowell W R."/>
        </authorList>
    </citation>
    <scope>NUCLEOTIDE SEQUENCE</scope>
</reference>
<proteinExistence type="predicted"/>
<comment type="caution">
    <text evidence="2">The sequence shown here is derived from an EMBL/GenBank/DDBJ whole genome shotgun (WGS) entry which is preliminary data.</text>
</comment>
<feature type="compositionally biased region" description="Basic and acidic residues" evidence="1">
    <location>
        <begin position="36"/>
        <end position="45"/>
    </location>
</feature>
<dbReference type="AlphaFoldDB" id="A0A819YII8"/>
<evidence type="ECO:0000256" key="1">
    <source>
        <dbReference type="SAM" id="MobiDB-lite"/>
    </source>
</evidence>
<evidence type="ECO:0000313" key="2">
    <source>
        <dbReference type="EMBL" id="CAF4158768.1"/>
    </source>
</evidence>
<dbReference type="Proteomes" id="UP000663836">
    <property type="component" value="Unassembled WGS sequence"/>
</dbReference>
<protein>
    <submittedName>
        <fullName evidence="2">Uncharacterized protein</fullName>
    </submittedName>
</protein>
<gene>
    <name evidence="2" type="ORF">JBS370_LOCUS34381</name>
</gene>
<accession>A0A819YII8</accession>